<dbReference type="EMBL" id="CP159925">
    <property type="protein sequence ID" value="XCO74085.1"/>
    <property type="molecule type" value="Genomic_DNA"/>
</dbReference>
<evidence type="ECO:0000256" key="1">
    <source>
        <dbReference type="SAM" id="Phobius"/>
    </source>
</evidence>
<keyword evidence="1" id="KW-0812">Transmembrane</keyword>
<keyword evidence="1" id="KW-0472">Membrane</keyword>
<evidence type="ECO:0000313" key="3">
    <source>
        <dbReference type="EMBL" id="XCO74085.1"/>
    </source>
</evidence>
<keyword evidence="1" id="KW-1133">Transmembrane helix</keyword>
<feature type="transmembrane region" description="Helical" evidence="1">
    <location>
        <begin position="35"/>
        <end position="57"/>
    </location>
</feature>
<dbReference type="Pfam" id="PF22322">
    <property type="entry name" value="DUF6973"/>
    <property type="match status" value="1"/>
</dbReference>
<gene>
    <name evidence="3" type="ORF">ABU614_17095</name>
</gene>
<dbReference type="AlphaFoldDB" id="A0AAU8MSC4"/>
<accession>A0AAU8MSC4</accession>
<dbReference type="InterPro" id="IPR054246">
    <property type="entry name" value="DUF6973"/>
</dbReference>
<feature type="domain" description="DUF6973" evidence="2">
    <location>
        <begin position="58"/>
        <end position="127"/>
    </location>
</feature>
<name>A0AAU8MSC4_9GAMM</name>
<reference evidence="3" key="1">
    <citation type="submission" date="2024-06" db="EMBL/GenBank/DDBJ databases">
        <authorList>
            <person name="Li S."/>
        </authorList>
    </citation>
    <scope>NUCLEOTIDE SEQUENCE</scope>
    <source>
        <strain evidence="3">SR10</strain>
    </source>
</reference>
<protein>
    <recommendedName>
        <fullName evidence="2">DUF6973 domain-containing protein</fullName>
    </recommendedName>
</protein>
<sequence length="165" mass="17825">MAALAEPEPLRGGDGATVSALASPPLRRRRWRRPALAVLALLAAYPAFVLSAVYAQWFGANLPGGRNGPADAYRHSLASAIVAYTLSPRCVDWVTAVMERGGEGNPSRAMDAHNNRIGARLGAAAPTWAAMQREVRAAVDHGAIDARSPDQITWRVPETWQERLY</sequence>
<organism evidence="3">
    <name type="scientific">Lysobacter firmicutimachus</name>
    <dbReference type="NCBI Taxonomy" id="1792846"/>
    <lineage>
        <taxon>Bacteria</taxon>
        <taxon>Pseudomonadati</taxon>
        <taxon>Pseudomonadota</taxon>
        <taxon>Gammaproteobacteria</taxon>
        <taxon>Lysobacterales</taxon>
        <taxon>Lysobacteraceae</taxon>
        <taxon>Lysobacter</taxon>
    </lineage>
</organism>
<evidence type="ECO:0000259" key="2">
    <source>
        <dbReference type="Pfam" id="PF22322"/>
    </source>
</evidence>
<proteinExistence type="predicted"/>